<organism evidence="3 4">
    <name type="scientific">Blyttiomyces helicus</name>
    <dbReference type="NCBI Taxonomy" id="388810"/>
    <lineage>
        <taxon>Eukaryota</taxon>
        <taxon>Fungi</taxon>
        <taxon>Fungi incertae sedis</taxon>
        <taxon>Chytridiomycota</taxon>
        <taxon>Chytridiomycota incertae sedis</taxon>
        <taxon>Chytridiomycetes</taxon>
        <taxon>Chytridiomycetes incertae sedis</taxon>
        <taxon>Blyttiomyces</taxon>
    </lineage>
</organism>
<proteinExistence type="inferred from homology"/>
<keyword evidence="2 3" id="KW-0378">Hydrolase</keyword>
<dbReference type="Proteomes" id="UP000269721">
    <property type="component" value="Unassembled WGS sequence"/>
</dbReference>
<gene>
    <name evidence="3" type="ORF">BDK51DRAFT_5745</name>
</gene>
<dbReference type="AlphaFoldDB" id="A0A4P9W500"/>
<reference evidence="4" key="1">
    <citation type="journal article" date="2018" name="Nat. Microbiol.">
        <title>Leveraging single-cell genomics to expand the fungal tree of life.</title>
        <authorList>
            <person name="Ahrendt S.R."/>
            <person name="Quandt C.A."/>
            <person name="Ciobanu D."/>
            <person name="Clum A."/>
            <person name="Salamov A."/>
            <person name="Andreopoulos B."/>
            <person name="Cheng J.F."/>
            <person name="Woyke T."/>
            <person name="Pelin A."/>
            <person name="Henrissat B."/>
            <person name="Reynolds N.K."/>
            <person name="Benny G.L."/>
            <person name="Smith M.E."/>
            <person name="James T.Y."/>
            <person name="Grigoriev I.V."/>
        </authorList>
    </citation>
    <scope>NUCLEOTIDE SEQUENCE [LARGE SCALE GENOMIC DNA]</scope>
</reference>
<dbReference type="OrthoDB" id="2141316at2759"/>
<name>A0A4P9W500_9FUNG</name>
<feature type="non-terminal residue" evidence="3">
    <location>
        <position position="1"/>
    </location>
</feature>
<evidence type="ECO:0000256" key="2">
    <source>
        <dbReference type="ARBA" id="ARBA00022801"/>
    </source>
</evidence>
<dbReference type="SUPFAM" id="SSF52266">
    <property type="entry name" value="SGNH hydrolase"/>
    <property type="match status" value="1"/>
</dbReference>
<accession>A0A4P9W500</accession>
<feature type="non-terminal residue" evidence="3">
    <location>
        <position position="183"/>
    </location>
</feature>
<dbReference type="PANTHER" id="PTHR43695:SF1">
    <property type="entry name" value="RHAMNOGALACTURONAN ACETYLESTERASE"/>
    <property type="match status" value="1"/>
</dbReference>
<keyword evidence="4" id="KW-1185">Reference proteome</keyword>
<dbReference type="Pfam" id="PF00657">
    <property type="entry name" value="Lipase_GDSL"/>
    <property type="match status" value="1"/>
</dbReference>
<dbReference type="PANTHER" id="PTHR43695">
    <property type="entry name" value="PUTATIVE (AFU_ORTHOLOGUE AFUA_2G17250)-RELATED"/>
    <property type="match status" value="1"/>
</dbReference>
<protein>
    <submittedName>
        <fullName evidence="3">SGNH hydrolase-type esterase domain-containing protein</fullName>
    </submittedName>
</protein>
<sequence>QGWGVPGALYFELPVVNLAAAGRSTRSYIRDGHWARVLKSVQPGDFVVMEFGHNDGAPLVAFGARGTLPGVGNATQTVAVNGVEEVVHTFGYYLNRMSEDVKALNATPIISSMTPRLNFANGVEVVGEDHVTWASETAAASGIHYIDHNLYTAEAYTALGENATTALFVDRTHTDSAGAVYAA</sequence>
<dbReference type="Gene3D" id="3.40.50.1110">
    <property type="entry name" value="SGNH hydrolase"/>
    <property type="match status" value="1"/>
</dbReference>
<dbReference type="EMBL" id="KZ998269">
    <property type="protein sequence ID" value="RKO86355.1"/>
    <property type="molecule type" value="Genomic_DNA"/>
</dbReference>
<dbReference type="GO" id="GO:0016787">
    <property type="term" value="F:hydrolase activity"/>
    <property type="evidence" value="ECO:0007669"/>
    <property type="project" value="UniProtKB-KW"/>
</dbReference>
<dbReference type="InterPro" id="IPR037459">
    <property type="entry name" value="RhgT-like"/>
</dbReference>
<dbReference type="InterPro" id="IPR001087">
    <property type="entry name" value="GDSL"/>
</dbReference>
<dbReference type="InterPro" id="IPR036514">
    <property type="entry name" value="SGNH_hydro_sf"/>
</dbReference>
<comment type="similarity">
    <text evidence="1">Belongs to the 'GDSL' lipolytic enzyme family.</text>
</comment>
<evidence type="ECO:0000256" key="1">
    <source>
        <dbReference type="ARBA" id="ARBA00008668"/>
    </source>
</evidence>
<evidence type="ECO:0000313" key="3">
    <source>
        <dbReference type="EMBL" id="RKO86355.1"/>
    </source>
</evidence>
<evidence type="ECO:0000313" key="4">
    <source>
        <dbReference type="Proteomes" id="UP000269721"/>
    </source>
</evidence>